<reference evidence="1" key="1">
    <citation type="journal article" date="2015" name="Proc. Natl. Acad. Sci. U.S.A.">
        <title>Networks of energetic and metabolic interactions define dynamics in microbial communities.</title>
        <authorList>
            <person name="Embree M."/>
            <person name="Liu J.K."/>
            <person name="Al-Bassam M.M."/>
            <person name="Zengler K."/>
        </authorList>
    </citation>
    <scope>NUCLEOTIDE SEQUENCE</scope>
</reference>
<dbReference type="EMBL" id="LNQE01001853">
    <property type="protein sequence ID" value="KUG04316.1"/>
    <property type="molecule type" value="Genomic_DNA"/>
</dbReference>
<protein>
    <submittedName>
        <fullName evidence="1">Uncharacterized protein</fullName>
    </submittedName>
</protein>
<dbReference type="AlphaFoldDB" id="A0A0W8E6V5"/>
<organism evidence="1">
    <name type="scientific">hydrocarbon metagenome</name>
    <dbReference type="NCBI Taxonomy" id="938273"/>
    <lineage>
        <taxon>unclassified sequences</taxon>
        <taxon>metagenomes</taxon>
        <taxon>ecological metagenomes</taxon>
    </lineage>
</organism>
<evidence type="ECO:0000313" key="1">
    <source>
        <dbReference type="EMBL" id="KUG04316.1"/>
    </source>
</evidence>
<comment type="caution">
    <text evidence="1">The sequence shown here is derived from an EMBL/GenBank/DDBJ whole genome shotgun (WGS) entry which is preliminary data.</text>
</comment>
<name>A0A0W8E6V5_9ZZZZ</name>
<sequence>MIMYKVINQNGNYGIIIMLNSSIEQRNPHKSCGDFSKLVK</sequence>
<accession>A0A0W8E6V5</accession>
<proteinExistence type="predicted"/>
<gene>
    <name evidence="1" type="ORF">ASZ90_018323</name>
</gene>